<dbReference type="CDD" id="cd09272">
    <property type="entry name" value="RNase_HI_RT_Ty1"/>
    <property type="match status" value="1"/>
</dbReference>
<gene>
    <name evidence="3" type="primary">OSJNBa0012L23.58</name>
</gene>
<dbReference type="InterPro" id="IPR036397">
    <property type="entry name" value="RNaseH_sf"/>
</dbReference>
<organism evidence="3 4">
    <name type="scientific">Oryza sativa subsp. japonica</name>
    <name type="common">Rice</name>
    <dbReference type="NCBI Taxonomy" id="39947"/>
    <lineage>
        <taxon>Eukaryota</taxon>
        <taxon>Viridiplantae</taxon>
        <taxon>Streptophyta</taxon>
        <taxon>Embryophyta</taxon>
        <taxon>Tracheophyta</taxon>
        <taxon>Spermatophyta</taxon>
        <taxon>Magnoliopsida</taxon>
        <taxon>Liliopsida</taxon>
        <taxon>Poales</taxon>
        <taxon>Poaceae</taxon>
        <taxon>BOP clade</taxon>
        <taxon>Oryzoideae</taxon>
        <taxon>Oryzeae</taxon>
        <taxon>Oryzinae</taxon>
        <taxon>Oryza</taxon>
        <taxon>Oryza sativa</taxon>
    </lineage>
</organism>
<evidence type="ECO:0000256" key="1">
    <source>
        <dbReference type="SAM" id="MobiDB-lite"/>
    </source>
</evidence>
<dbReference type="AlphaFoldDB" id="Q8LNV0"/>
<proteinExistence type="predicted"/>
<feature type="region of interest" description="Disordered" evidence="1">
    <location>
        <begin position="205"/>
        <end position="227"/>
    </location>
</feature>
<dbReference type="Proteomes" id="UP000000763">
    <property type="component" value="Chromosome 10"/>
</dbReference>
<dbReference type="InterPro" id="IPR001584">
    <property type="entry name" value="Integrase_cat-core"/>
</dbReference>
<reference evidence="4" key="1">
    <citation type="journal article" date="2005" name="Nature">
        <title>The map-based sequence of the rice genome.</title>
        <authorList>
            <consortium name="International rice genome sequencing project (IRGSP)"/>
            <person name="Matsumoto T."/>
            <person name="Wu J."/>
            <person name="Kanamori H."/>
            <person name="Katayose Y."/>
            <person name="Fujisawa M."/>
            <person name="Namiki N."/>
            <person name="Mizuno H."/>
            <person name="Yamamoto K."/>
            <person name="Antonio B.A."/>
            <person name="Baba T."/>
            <person name="Sakata K."/>
            <person name="Nagamura Y."/>
            <person name="Aoki H."/>
            <person name="Arikawa K."/>
            <person name="Arita K."/>
            <person name="Bito T."/>
            <person name="Chiden Y."/>
            <person name="Fujitsuka N."/>
            <person name="Fukunaka R."/>
            <person name="Hamada M."/>
            <person name="Harada C."/>
            <person name="Hayashi A."/>
            <person name="Hijishita S."/>
            <person name="Honda M."/>
            <person name="Hosokawa S."/>
            <person name="Ichikawa Y."/>
            <person name="Idonuma A."/>
            <person name="Iijima M."/>
            <person name="Ikeda M."/>
            <person name="Ikeno M."/>
            <person name="Ito K."/>
            <person name="Ito S."/>
            <person name="Ito T."/>
            <person name="Ito Y."/>
            <person name="Ito Y."/>
            <person name="Iwabuchi A."/>
            <person name="Kamiya K."/>
            <person name="Karasawa W."/>
            <person name="Kurita K."/>
            <person name="Katagiri S."/>
            <person name="Kikuta A."/>
            <person name="Kobayashi H."/>
            <person name="Kobayashi N."/>
            <person name="Machita K."/>
            <person name="Maehara T."/>
            <person name="Masukawa M."/>
            <person name="Mizubayashi T."/>
            <person name="Mukai Y."/>
            <person name="Nagasaki H."/>
            <person name="Nagata Y."/>
            <person name="Naito S."/>
            <person name="Nakashima M."/>
            <person name="Nakama Y."/>
            <person name="Nakamichi Y."/>
            <person name="Nakamura M."/>
            <person name="Meguro A."/>
            <person name="Negishi M."/>
            <person name="Ohta I."/>
            <person name="Ohta T."/>
            <person name="Okamoto M."/>
            <person name="Ono N."/>
            <person name="Saji S."/>
            <person name="Sakaguchi M."/>
            <person name="Sakai K."/>
            <person name="Shibata M."/>
            <person name="Shimokawa T."/>
            <person name="Song J."/>
            <person name="Takazaki Y."/>
            <person name="Terasawa K."/>
            <person name="Tsugane M."/>
            <person name="Tsuji K."/>
            <person name="Ueda S."/>
            <person name="Waki K."/>
            <person name="Yamagata H."/>
            <person name="Yamamoto M."/>
            <person name="Yamamoto S."/>
            <person name="Yamane H."/>
            <person name="Yoshiki S."/>
            <person name="Yoshihara R."/>
            <person name="Yukawa K."/>
            <person name="Zhong H."/>
            <person name="Yano M."/>
            <person name="Yuan Q."/>
            <person name="Ouyang S."/>
            <person name="Liu J."/>
            <person name="Jones K.M."/>
            <person name="Gansberger K."/>
            <person name="Moffat K."/>
            <person name="Hill J."/>
            <person name="Bera J."/>
            <person name="Fadrosh D."/>
            <person name="Jin S."/>
            <person name="Johri S."/>
            <person name="Kim M."/>
            <person name="Overton L."/>
            <person name="Reardon M."/>
            <person name="Tsitrin T."/>
            <person name="Vuong H."/>
            <person name="Weaver B."/>
            <person name="Ciecko A."/>
            <person name="Tallon L."/>
            <person name="Jackson J."/>
            <person name="Pai G."/>
            <person name="Aken S.V."/>
            <person name="Utterback T."/>
            <person name="Reidmuller S."/>
            <person name="Feldblyum T."/>
            <person name="Hsiao J."/>
            <person name="Zismann V."/>
            <person name="Iobst S."/>
            <person name="de Vazeille A.R."/>
            <person name="Buell C.R."/>
            <person name="Ying K."/>
            <person name="Li Y."/>
            <person name="Lu T."/>
            <person name="Huang Y."/>
            <person name="Zhao Q."/>
            <person name="Feng Q."/>
            <person name="Zhang L."/>
            <person name="Zhu J."/>
            <person name="Weng Q."/>
            <person name="Mu J."/>
            <person name="Lu Y."/>
            <person name="Fan D."/>
            <person name="Liu Y."/>
            <person name="Guan J."/>
            <person name="Zhang Y."/>
            <person name="Yu S."/>
            <person name="Liu X."/>
            <person name="Zhang Y."/>
            <person name="Hong G."/>
            <person name="Han B."/>
            <person name="Choisne N."/>
            <person name="Demange N."/>
            <person name="Orjeda G."/>
            <person name="Samain S."/>
            <person name="Cattolico L."/>
            <person name="Pelletier E."/>
            <person name="Couloux A."/>
            <person name="Segurens B."/>
            <person name="Wincker P."/>
            <person name="D'Hont A."/>
            <person name="Scarpelli C."/>
            <person name="Weissenbach J."/>
            <person name="Salanoubat M."/>
            <person name="Quetier F."/>
            <person name="Yu Y."/>
            <person name="Kim H.R."/>
            <person name="Rambo T."/>
            <person name="Currie J."/>
            <person name="Collura K."/>
            <person name="Luo M."/>
            <person name="Yang T."/>
            <person name="Ammiraju J.S.S."/>
            <person name="Engler F."/>
            <person name="Soderlund C."/>
            <person name="Wing R.A."/>
            <person name="Palmer L.E."/>
            <person name="de la Bastide M."/>
            <person name="Spiegel L."/>
            <person name="Nascimento L."/>
            <person name="Zutavern T."/>
            <person name="O'Shaughnessy A."/>
            <person name="Dike S."/>
            <person name="Dedhia N."/>
            <person name="Preston R."/>
            <person name="Balija V."/>
            <person name="McCombie W.R."/>
            <person name="Chow T."/>
            <person name="Chen H."/>
            <person name="Chung M."/>
            <person name="Chen C."/>
            <person name="Shaw J."/>
            <person name="Wu H."/>
            <person name="Hsiao K."/>
            <person name="Chao Y."/>
            <person name="Chu M."/>
            <person name="Cheng C."/>
            <person name="Hour A."/>
            <person name="Lee P."/>
            <person name="Lin S."/>
            <person name="Lin Y."/>
            <person name="Liou J."/>
            <person name="Liu S."/>
            <person name="Hsing Y."/>
            <person name="Raghuvanshi S."/>
            <person name="Mohanty A."/>
            <person name="Bharti A.K."/>
            <person name="Gaur A."/>
            <person name="Gupta V."/>
            <person name="Kumar D."/>
            <person name="Ravi V."/>
            <person name="Vij S."/>
            <person name="Kapur A."/>
            <person name="Khurana P."/>
            <person name="Khurana P."/>
            <person name="Khurana J.P."/>
            <person name="Tyagi A.K."/>
            <person name="Gaikwad K."/>
            <person name="Singh A."/>
            <person name="Dalal V."/>
            <person name="Srivastava S."/>
            <person name="Dixit A."/>
            <person name="Pal A.K."/>
            <person name="Ghazi I.A."/>
            <person name="Yadav M."/>
            <person name="Pandit A."/>
            <person name="Bhargava A."/>
            <person name="Sureshbabu K."/>
            <person name="Batra K."/>
            <person name="Sharma T.R."/>
            <person name="Mohapatra T."/>
            <person name="Singh N.K."/>
            <person name="Messing J."/>
            <person name="Nelson A.B."/>
            <person name="Fuks G."/>
            <person name="Kavchok S."/>
            <person name="Keizer G."/>
            <person name="Linton E."/>
            <person name="Llaca V."/>
            <person name="Song R."/>
            <person name="Tanyolac B."/>
            <person name="Young S."/>
            <person name="Ho-Il K."/>
            <person name="Hahn J.H."/>
            <person name="Sangsakoo G."/>
            <person name="Vanavichit A."/>
            <person name="de Mattos Luiz.A.T."/>
            <person name="Zimmer P.D."/>
            <person name="Malone G."/>
            <person name="Dellagostin O."/>
            <person name="de Oliveira A.C."/>
            <person name="Bevan M."/>
            <person name="Bancroft I."/>
            <person name="Minx P."/>
            <person name="Cordum H."/>
            <person name="Wilson R."/>
            <person name="Cheng Z."/>
            <person name="Jin W."/>
            <person name="Jiang J."/>
            <person name="Leong S.A."/>
            <person name="Iwama H."/>
            <person name="Gojobori T."/>
            <person name="Itoh T."/>
            <person name="Niimura Y."/>
            <person name="Fujii Y."/>
            <person name="Habara T."/>
            <person name="Sakai H."/>
            <person name="Sato Y."/>
            <person name="Wilson G."/>
            <person name="Kumar K."/>
            <person name="McCouch S."/>
            <person name="Juretic N."/>
            <person name="Hoen D."/>
            <person name="Wright S."/>
            <person name="Bruskiewich R."/>
            <person name="Bureau T."/>
            <person name="Miyao A."/>
            <person name="Hirochika H."/>
            <person name="Nishikawa T."/>
            <person name="Kadowaki K."/>
            <person name="Sugiura M."/>
            <person name="Burr B."/>
            <person name="Sasaki T."/>
        </authorList>
    </citation>
    <scope>NUCLEOTIDE SEQUENCE [LARGE SCALE GENOMIC DNA]</scope>
    <source>
        <strain evidence="4">cv. Nipponbare</strain>
    </source>
</reference>
<feature type="domain" description="Integrase catalytic" evidence="2">
    <location>
        <begin position="38"/>
        <end position="204"/>
    </location>
</feature>
<accession>Q8LNV0</accession>
<dbReference type="EMBL" id="AC051632">
    <property type="protein sequence ID" value="AAM91874.1"/>
    <property type="molecule type" value="Genomic_DNA"/>
</dbReference>
<dbReference type="SUPFAM" id="SSF53098">
    <property type="entry name" value="Ribonuclease H-like"/>
    <property type="match status" value="1"/>
</dbReference>
<evidence type="ECO:0000313" key="3">
    <source>
        <dbReference type="EMBL" id="AAM91874.1"/>
    </source>
</evidence>
<name>Q8LNV0_ORYSJ</name>
<sequence>MSKVFPDEMSKVDKSKLMCDACEYGKHTRTTYISRGLQSILPFVLVHSDVWTSPIASVSGAKYFVTFIDCHSRMTWIYLMRHKSEVLKCFKNFYAWVRNQLNTCVKVIRSDNGGEYVNDEFRSFLSAEGIVHQTSCADTPPQNGVAERKNRHILEVTLLGKRDINVGVHLSGELLLVWMLLLESVQFYGERTDLSSLFVDLDNPIIDEDGQEGENGSSGTEEDTQSRSMKFVVGSIPYPVSEPIHEQNWRRPREEENLQVYTRRKTRSLEAQTMGQHESPMDGMEQQQSSIVAEVGDKPSDQCDTIQISSDTEGEEFETGGEETNLPIAIRKGVRSNAGKPPQRYGFEAQGVNDDENNIANYVSYASLLSTYKAFVTSLNSVEIPNDWREAKQDPRWHQAMLEELEALEKNKTWDLVPFPKGKKVVNCKWVYTVKQNPDENVERYKARLVAKGYSQTYGIDYDETFAPVAKMSTVRTLISCAANFDWPLHQLDVKNAFLHGDLQEEVYMEIPPGFATSQTEGKVLRLKKSLYGLKQSPRAWFDRFRRAMCGMGYKQCNGDHTVFYRHNRGLKTILVVYVDDMIITGDDCLEISRLKQNLSKEFEVKDLGQLKYFLGIEIARSPRGIVLSQRKYVLDLLSDTGMLGCRPASTLIEQNHKLCAESGDPVNKERYQRLVGRLIYLCHTRPDITYAVSVVSRYMHDPRSGHMDVVYRILRYLKASPGKGIWFKKNGHLDMEGYCDADWGSCLDDRRSTSGYCVFIGGNLVSWRSKKESVVSRSTAEAEYRSMSMSLSELLWLKNLLAELKLSTSTSMKLWCDNKSAINIANNPVQHDRTKHVEIDRFFIKERMDEGTLNLGFVNSGEQVVDSLTKALGARECTSSCSKMGMIDIYRPS</sequence>
<dbReference type="GO" id="GO:0003676">
    <property type="term" value="F:nucleic acid binding"/>
    <property type="evidence" value="ECO:0007669"/>
    <property type="project" value="InterPro"/>
</dbReference>
<evidence type="ECO:0000313" key="4">
    <source>
        <dbReference type="Proteomes" id="UP000000763"/>
    </source>
</evidence>
<dbReference type="GO" id="GO:0015074">
    <property type="term" value="P:DNA integration"/>
    <property type="evidence" value="ECO:0007669"/>
    <property type="project" value="InterPro"/>
</dbReference>
<dbReference type="Gene3D" id="3.30.420.10">
    <property type="entry name" value="Ribonuclease H-like superfamily/Ribonuclease H"/>
    <property type="match status" value="1"/>
</dbReference>
<dbReference type="InterPro" id="IPR012337">
    <property type="entry name" value="RNaseH-like_sf"/>
</dbReference>
<dbReference type="InterPro" id="IPR013103">
    <property type="entry name" value="RVT_2"/>
</dbReference>
<protein>
    <submittedName>
        <fullName evidence="3">Copia-like polyprotein</fullName>
    </submittedName>
</protein>
<dbReference type="InterPro" id="IPR043502">
    <property type="entry name" value="DNA/RNA_pol_sf"/>
</dbReference>
<dbReference type="PANTHER" id="PTHR11439">
    <property type="entry name" value="GAG-POL-RELATED RETROTRANSPOSON"/>
    <property type="match status" value="1"/>
</dbReference>
<reference evidence="4" key="2">
    <citation type="journal article" date="2008" name="Nucleic Acids Res.">
        <title>The rice annotation project database (RAP-DB): 2008 update.</title>
        <authorList>
            <consortium name="The rice annotation project (RAP)"/>
        </authorList>
    </citation>
    <scope>GENOME REANNOTATION</scope>
    <source>
        <strain evidence="4">cv. Nipponbare</strain>
    </source>
</reference>
<dbReference type="Pfam" id="PF00665">
    <property type="entry name" value="rve"/>
    <property type="match status" value="1"/>
</dbReference>
<dbReference type="SUPFAM" id="SSF56672">
    <property type="entry name" value="DNA/RNA polymerases"/>
    <property type="match status" value="1"/>
</dbReference>
<evidence type="ECO:0000259" key="2">
    <source>
        <dbReference type="PROSITE" id="PS50994"/>
    </source>
</evidence>
<dbReference type="PANTHER" id="PTHR11439:SF467">
    <property type="entry name" value="INTEGRASE CATALYTIC DOMAIN-CONTAINING PROTEIN"/>
    <property type="match status" value="1"/>
</dbReference>
<dbReference type="PROSITE" id="PS50994">
    <property type="entry name" value="INTEGRASE"/>
    <property type="match status" value="1"/>
</dbReference>
<dbReference type="Pfam" id="PF07727">
    <property type="entry name" value="RVT_2"/>
    <property type="match status" value="1"/>
</dbReference>